<feature type="domain" description="Plastocyanin-like" evidence="7">
    <location>
        <begin position="87"/>
        <end position="191"/>
    </location>
</feature>
<dbReference type="Pfam" id="PF07731">
    <property type="entry name" value="Cu-oxidase_2"/>
    <property type="match status" value="1"/>
</dbReference>
<evidence type="ECO:0000256" key="4">
    <source>
        <dbReference type="SAM" id="MobiDB-lite"/>
    </source>
</evidence>
<dbReference type="GO" id="GO:0005507">
    <property type="term" value="F:copper ion binding"/>
    <property type="evidence" value="ECO:0007669"/>
    <property type="project" value="InterPro"/>
</dbReference>
<dbReference type="InterPro" id="IPR034279">
    <property type="entry name" value="CuRO_3_CopA"/>
</dbReference>
<dbReference type="InterPro" id="IPR008972">
    <property type="entry name" value="Cupredoxin"/>
</dbReference>
<feature type="domain" description="Plastocyanin-like" evidence="6">
    <location>
        <begin position="409"/>
        <end position="514"/>
    </location>
</feature>
<dbReference type="CDD" id="cd13896">
    <property type="entry name" value="CuRO_3_CopA"/>
    <property type="match status" value="1"/>
</dbReference>
<accession>A0A6I3IL64</accession>
<sequence>MATDCDHALRPPVKGIMTSSLLSRRNILLGGLGLASTATLAACTSSSSGTGGMPSRTFGPPTPVSPSPGQKVLEKTLTARPVSLDLGGRTVATWAYDGALPGPLVRATAGDFLRLTLDNQLPADTTIHWHGIRLPNAADGVPGLTQDPVKTGGKFVYEFTAPDPGTYFFHPHVGVQLDRGLYAPMIIDDPTDPGGYDAEWILVLDDWIDGTGTTPDEVFKKLIADGGPANGGGMGGMGGMDHGSMGGMSMGSGPWGDAGDVTYPLFLINGKPPTDPDVLTAKPGQKVRLRVINAASDTIFTVALGGHRLSITHSDGHAVEPTEVGAFYIGMGERYDAIVTLGDGAFPLVARPFGKTSGGQAMAVVRTGDGATPRADADPGELAGQVLIGSQLRPTEAAKLPGKEPDTTVDLALQGSMKPYQWGMNGAKYGENEPLTVKAGQRLRINATNMTMMTHPLHLHGHTFALPSGLRKDTVLMAPMQSFAIDLDADNAGDWMIHCHNIYHAEAGMMIALEYR</sequence>
<dbReference type="Gene3D" id="2.60.40.420">
    <property type="entry name" value="Cupredoxins - blue copper proteins"/>
    <property type="match status" value="3"/>
</dbReference>
<protein>
    <submittedName>
        <fullName evidence="8">Multicopper oxidase domain-containing protein</fullName>
    </submittedName>
</protein>
<dbReference type="GO" id="GO:0016491">
    <property type="term" value="F:oxidoreductase activity"/>
    <property type="evidence" value="ECO:0007669"/>
    <property type="project" value="UniProtKB-KW"/>
</dbReference>
<feature type="domain" description="Plastocyanin-like" evidence="5">
    <location>
        <begin position="266"/>
        <end position="361"/>
    </location>
</feature>
<dbReference type="CDD" id="cd13861">
    <property type="entry name" value="CuRO_1_CumA_like"/>
    <property type="match status" value="1"/>
</dbReference>
<keyword evidence="3" id="KW-0186">Copper</keyword>
<dbReference type="Pfam" id="PF07732">
    <property type="entry name" value="Cu-oxidase_3"/>
    <property type="match status" value="1"/>
</dbReference>
<dbReference type="CDD" id="cd13870">
    <property type="entry name" value="CuRO_2_CopA_like_1"/>
    <property type="match status" value="1"/>
</dbReference>
<evidence type="ECO:0000259" key="5">
    <source>
        <dbReference type="Pfam" id="PF00394"/>
    </source>
</evidence>
<dbReference type="InterPro" id="IPR045087">
    <property type="entry name" value="Cu-oxidase_fam"/>
</dbReference>
<comment type="caution">
    <text evidence="8">The sequence shown here is derived from an EMBL/GenBank/DDBJ whole genome shotgun (WGS) entry which is preliminary data.</text>
</comment>
<dbReference type="PROSITE" id="PS00080">
    <property type="entry name" value="MULTICOPPER_OXIDASE2"/>
    <property type="match status" value="1"/>
</dbReference>
<keyword evidence="1" id="KW-0479">Metal-binding</keyword>
<keyword evidence="9" id="KW-1185">Reference proteome</keyword>
<reference evidence="8 9" key="1">
    <citation type="submission" date="2019-11" db="EMBL/GenBank/DDBJ databases">
        <title>Whole genome sequencing identifies a novel species of the genus Arsenicicoccus isolated from human blood.</title>
        <authorList>
            <person name="Jeong J.H."/>
            <person name="Kweon O.J."/>
            <person name="Kim H.R."/>
            <person name="Kim T.-H."/>
            <person name="Ha S.-M."/>
            <person name="Lee M.-K."/>
        </authorList>
    </citation>
    <scope>NUCLEOTIDE SEQUENCE [LARGE SCALE GENOMIC DNA]</scope>
    <source>
        <strain evidence="8 9">MKL-02</strain>
    </source>
</reference>
<dbReference type="InterPro" id="IPR002355">
    <property type="entry name" value="Cu_oxidase_Cu_BS"/>
</dbReference>
<evidence type="ECO:0000259" key="6">
    <source>
        <dbReference type="Pfam" id="PF07731"/>
    </source>
</evidence>
<evidence type="ECO:0000259" key="7">
    <source>
        <dbReference type="Pfam" id="PF07732"/>
    </source>
</evidence>
<dbReference type="Pfam" id="PF00394">
    <property type="entry name" value="Cu-oxidase"/>
    <property type="match status" value="1"/>
</dbReference>
<dbReference type="SUPFAM" id="SSF49503">
    <property type="entry name" value="Cupredoxins"/>
    <property type="match status" value="3"/>
</dbReference>
<dbReference type="AlphaFoldDB" id="A0A6I3IL64"/>
<evidence type="ECO:0000256" key="2">
    <source>
        <dbReference type="ARBA" id="ARBA00023002"/>
    </source>
</evidence>
<feature type="region of interest" description="Disordered" evidence="4">
    <location>
        <begin position="46"/>
        <end position="69"/>
    </location>
</feature>
<proteinExistence type="predicted"/>
<evidence type="ECO:0000256" key="3">
    <source>
        <dbReference type="ARBA" id="ARBA00023008"/>
    </source>
</evidence>
<evidence type="ECO:0000256" key="1">
    <source>
        <dbReference type="ARBA" id="ARBA00022723"/>
    </source>
</evidence>
<dbReference type="InterPro" id="IPR011707">
    <property type="entry name" value="Cu-oxidase-like_N"/>
</dbReference>
<gene>
    <name evidence="8" type="ORF">GGG17_15880</name>
</gene>
<organism evidence="8 9">
    <name type="scientific">Arsenicicoccus cauae</name>
    <dbReference type="NCBI Taxonomy" id="2663847"/>
    <lineage>
        <taxon>Bacteria</taxon>
        <taxon>Bacillati</taxon>
        <taxon>Actinomycetota</taxon>
        <taxon>Actinomycetes</taxon>
        <taxon>Micrococcales</taxon>
        <taxon>Intrasporangiaceae</taxon>
        <taxon>Arsenicicoccus</taxon>
    </lineage>
</organism>
<evidence type="ECO:0000313" key="9">
    <source>
        <dbReference type="Proteomes" id="UP000431092"/>
    </source>
</evidence>
<dbReference type="PANTHER" id="PTHR11709">
    <property type="entry name" value="MULTI-COPPER OXIDASE"/>
    <property type="match status" value="1"/>
</dbReference>
<dbReference type="EMBL" id="WLVL01000058">
    <property type="protein sequence ID" value="MTB73413.1"/>
    <property type="molecule type" value="Genomic_DNA"/>
</dbReference>
<dbReference type="InterPro" id="IPR001117">
    <property type="entry name" value="Cu-oxidase_2nd"/>
</dbReference>
<evidence type="ECO:0000313" key="8">
    <source>
        <dbReference type="EMBL" id="MTB73413.1"/>
    </source>
</evidence>
<name>A0A6I3IL64_9MICO</name>
<keyword evidence="2" id="KW-0560">Oxidoreductase</keyword>
<dbReference type="Proteomes" id="UP000431092">
    <property type="component" value="Unassembled WGS sequence"/>
</dbReference>
<dbReference type="PANTHER" id="PTHR11709:SF394">
    <property type="entry name" value="FI03373P-RELATED"/>
    <property type="match status" value="1"/>
</dbReference>
<dbReference type="InterPro" id="IPR011706">
    <property type="entry name" value="Cu-oxidase_C"/>
</dbReference>